<protein>
    <submittedName>
        <fullName evidence="2">Uncharacterized protein</fullName>
    </submittedName>
</protein>
<keyword evidence="3" id="KW-1185">Reference proteome</keyword>
<dbReference type="Proteomes" id="UP000479710">
    <property type="component" value="Unassembled WGS sequence"/>
</dbReference>
<name>A0A6G1BX29_9ORYZ</name>
<dbReference type="EMBL" id="SPHZ02000011">
    <property type="protein sequence ID" value="KAF0892194.1"/>
    <property type="molecule type" value="Genomic_DNA"/>
</dbReference>
<evidence type="ECO:0000313" key="3">
    <source>
        <dbReference type="Proteomes" id="UP000479710"/>
    </source>
</evidence>
<sequence>MAETSFRFPPPDRPTVSGATHTPPQAHMSVKSPPPYTPKISSGTHTPPDARSPPPRVSGGTHTPPKAYTSVRVPPPPYTPRVSGGTHAPPETSVRDAPPETSAQEPAGGALECTVAATDVTESFRLHDSSSPSTVFSNDGCVQWRAWLPCGACVRRCGRCRWFDGAQTEGYSRRRCNASGSCGGATEQSADGEPEPEPEFAVWRRF</sequence>
<proteinExistence type="predicted"/>
<organism evidence="2 3">
    <name type="scientific">Oryza meyeriana var. granulata</name>
    <dbReference type="NCBI Taxonomy" id="110450"/>
    <lineage>
        <taxon>Eukaryota</taxon>
        <taxon>Viridiplantae</taxon>
        <taxon>Streptophyta</taxon>
        <taxon>Embryophyta</taxon>
        <taxon>Tracheophyta</taxon>
        <taxon>Spermatophyta</taxon>
        <taxon>Magnoliopsida</taxon>
        <taxon>Liliopsida</taxon>
        <taxon>Poales</taxon>
        <taxon>Poaceae</taxon>
        <taxon>BOP clade</taxon>
        <taxon>Oryzoideae</taxon>
        <taxon>Oryzeae</taxon>
        <taxon>Oryzinae</taxon>
        <taxon>Oryza</taxon>
        <taxon>Oryza meyeriana</taxon>
    </lineage>
</organism>
<feature type="region of interest" description="Disordered" evidence="1">
    <location>
        <begin position="1"/>
        <end position="109"/>
    </location>
</feature>
<evidence type="ECO:0000313" key="2">
    <source>
        <dbReference type="EMBL" id="KAF0892194.1"/>
    </source>
</evidence>
<feature type="region of interest" description="Disordered" evidence="1">
    <location>
        <begin position="180"/>
        <end position="206"/>
    </location>
</feature>
<accession>A0A6G1BX29</accession>
<comment type="caution">
    <text evidence="2">The sequence shown here is derived from an EMBL/GenBank/DDBJ whole genome shotgun (WGS) entry which is preliminary data.</text>
</comment>
<evidence type="ECO:0000256" key="1">
    <source>
        <dbReference type="SAM" id="MobiDB-lite"/>
    </source>
</evidence>
<dbReference type="AlphaFoldDB" id="A0A6G1BX29"/>
<reference evidence="2 3" key="1">
    <citation type="submission" date="2019-11" db="EMBL/GenBank/DDBJ databases">
        <title>Whole genome sequence of Oryza granulata.</title>
        <authorList>
            <person name="Li W."/>
        </authorList>
    </citation>
    <scope>NUCLEOTIDE SEQUENCE [LARGE SCALE GENOMIC DNA]</scope>
    <source>
        <strain evidence="3">cv. Menghai</strain>
        <tissue evidence="2">Leaf</tissue>
    </source>
</reference>
<gene>
    <name evidence="2" type="ORF">E2562_014787</name>
</gene>